<evidence type="ECO:0000256" key="2">
    <source>
        <dbReference type="SAM" id="MobiDB-lite"/>
    </source>
</evidence>
<reference evidence="4 5" key="1">
    <citation type="submission" date="2018-11" db="EMBL/GenBank/DDBJ databases">
        <title>Sequencing the genomes of 1000 actinobacteria strains.</title>
        <authorList>
            <person name="Klenk H.-P."/>
        </authorList>
    </citation>
    <scope>NUCLEOTIDE SEQUENCE [LARGE SCALE GENOMIC DNA]</scope>
    <source>
        <strain evidence="4 5">DSM 12652</strain>
    </source>
</reference>
<comment type="caution">
    <text evidence="4">The sequence shown here is derived from an EMBL/GenBank/DDBJ whole genome shotgun (WGS) entry which is preliminary data.</text>
</comment>
<dbReference type="SMART" id="SM01012">
    <property type="entry name" value="ANTAR"/>
    <property type="match status" value="1"/>
</dbReference>
<feature type="coiled-coil region" evidence="1">
    <location>
        <begin position="20"/>
        <end position="47"/>
    </location>
</feature>
<dbReference type="RefSeq" id="WP_123391493.1">
    <property type="nucleotide sequence ID" value="NZ_RKHO01000001.1"/>
</dbReference>
<dbReference type="InterPro" id="IPR005561">
    <property type="entry name" value="ANTAR"/>
</dbReference>
<proteinExistence type="predicted"/>
<keyword evidence="1" id="KW-0175">Coiled coil</keyword>
<dbReference type="AlphaFoldDB" id="A0A3N2CWF2"/>
<organism evidence="4 5">
    <name type="scientific">Nocardioides aurantiacus</name>
    <dbReference type="NCBI Taxonomy" id="86796"/>
    <lineage>
        <taxon>Bacteria</taxon>
        <taxon>Bacillati</taxon>
        <taxon>Actinomycetota</taxon>
        <taxon>Actinomycetes</taxon>
        <taxon>Propionibacteriales</taxon>
        <taxon>Nocardioidaceae</taxon>
        <taxon>Nocardioides</taxon>
    </lineage>
</organism>
<dbReference type="Proteomes" id="UP000281738">
    <property type="component" value="Unassembled WGS sequence"/>
</dbReference>
<dbReference type="InterPro" id="IPR036388">
    <property type="entry name" value="WH-like_DNA-bd_sf"/>
</dbReference>
<evidence type="ECO:0000313" key="4">
    <source>
        <dbReference type="EMBL" id="ROR91882.1"/>
    </source>
</evidence>
<sequence length="116" mass="12392">MNDPLRARAPLTEDASVTTIRGLLDDVVELEREVARLRDALAVLTSVERATGMLMLAYGYGPDRAVTVLRAWATDLGASPQSVAQSMVEAVDTAVETDATPGRWSTAVPAQRLPGQ</sequence>
<dbReference type="PROSITE" id="PS50921">
    <property type="entry name" value="ANTAR"/>
    <property type="match status" value="1"/>
</dbReference>
<dbReference type="SUPFAM" id="SSF52172">
    <property type="entry name" value="CheY-like"/>
    <property type="match status" value="1"/>
</dbReference>
<dbReference type="EMBL" id="RKHO01000001">
    <property type="protein sequence ID" value="ROR91882.1"/>
    <property type="molecule type" value="Genomic_DNA"/>
</dbReference>
<accession>A0A3N2CWF2</accession>
<evidence type="ECO:0000259" key="3">
    <source>
        <dbReference type="PROSITE" id="PS50921"/>
    </source>
</evidence>
<dbReference type="Gene3D" id="1.10.10.10">
    <property type="entry name" value="Winged helix-like DNA-binding domain superfamily/Winged helix DNA-binding domain"/>
    <property type="match status" value="1"/>
</dbReference>
<dbReference type="InterPro" id="IPR011006">
    <property type="entry name" value="CheY-like_superfamily"/>
</dbReference>
<dbReference type="OrthoDB" id="3787288at2"/>
<name>A0A3N2CWF2_9ACTN</name>
<evidence type="ECO:0000256" key="1">
    <source>
        <dbReference type="SAM" id="Coils"/>
    </source>
</evidence>
<protein>
    <submittedName>
        <fullName evidence="4">ANTAR domain-containing protein</fullName>
    </submittedName>
</protein>
<feature type="region of interest" description="Disordered" evidence="2">
    <location>
        <begin position="96"/>
        <end position="116"/>
    </location>
</feature>
<evidence type="ECO:0000313" key="5">
    <source>
        <dbReference type="Proteomes" id="UP000281738"/>
    </source>
</evidence>
<dbReference type="Pfam" id="PF03861">
    <property type="entry name" value="ANTAR"/>
    <property type="match status" value="1"/>
</dbReference>
<dbReference type="GO" id="GO:0003723">
    <property type="term" value="F:RNA binding"/>
    <property type="evidence" value="ECO:0007669"/>
    <property type="project" value="InterPro"/>
</dbReference>
<gene>
    <name evidence="4" type="ORF">EDD33_2762</name>
</gene>
<feature type="domain" description="ANTAR" evidence="3">
    <location>
        <begin position="27"/>
        <end position="88"/>
    </location>
</feature>
<keyword evidence="5" id="KW-1185">Reference proteome</keyword>